<gene>
    <name evidence="3" type="primary">LOC108253156</name>
</gene>
<feature type="domain" description="Endonuclease/exonuclease/phosphatase" evidence="1">
    <location>
        <begin position="111"/>
        <end position="208"/>
    </location>
</feature>
<dbReference type="PANTHER" id="PTHR36688">
    <property type="entry name" value="ENDO/EXONUCLEASE/PHOSPHATASE DOMAIN-CONTAINING PROTEIN"/>
    <property type="match status" value="1"/>
</dbReference>
<dbReference type="GO" id="GO:0003824">
    <property type="term" value="F:catalytic activity"/>
    <property type="evidence" value="ECO:0007669"/>
    <property type="project" value="InterPro"/>
</dbReference>
<dbReference type="RefSeq" id="XP_017302091.1">
    <property type="nucleotide sequence ID" value="XM_017446602.2"/>
</dbReference>
<evidence type="ECO:0000259" key="1">
    <source>
        <dbReference type="Pfam" id="PF14529"/>
    </source>
</evidence>
<keyword evidence="2" id="KW-1185">Reference proteome</keyword>
<evidence type="ECO:0000313" key="2">
    <source>
        <dbReference type="Proteomes" id="UP000079169"/>
    </source>
</evidence>
<dbReference type="InterPro" id="IPR052560">
    <property type="entry name" value="RdDP_mobile_element"/>
</dbReference>
<reference evidence="3" key="1">
    <citation type="submission" date="2025-08" db="UniProtKB">
        <authorList>
            <consortium name="RefSeq"/>
        </authorList>
    </citation>
    <scope>IDENTIFICATION</scope>
</reference>
<dbReference type="AlphaFoldDB" id="A0A1S4EIR1"/>
<dbReference type="SUPFAM" id="SSF56219">
    <property type="entry name" value="DNase I-like"/>
    <property type="match status" value="1"/>
</dbReference>
<dbReference type="Pfam" id="PF14529">
    <property type="entry name" value="Exo_endo_phos_2"/>
    <property type="match status" value="1"/>
</dbReference>
<proteinExistence type="predicted"/>
<dbReference type="PaxDb" id="121845-A0A1S4EIR1"/>
<accession>A0A1S4EIR1</accession>
<evidence type="ECO:0000313" key="3">
    <source>
        <dbReference type="RefSeq" id="XP_017302091.1"/>
    </source>
</evidence>
<organism evidence="2 3">
    <name type="scientific">Diaphorina citri</name>
    <name type="common">Asian citrus psyllid</name>
    <dbReference type="NCBI Taxonomy" id="121845"/>
    <lineage>
        <taxon>Eukaryota</taxon>
        <taxon>Metazoa</taxon>
        <taxon>Ecdysozoa</taxon>
        <taxon>Arthropoda</taxon>
        <taxon>Hexapoda</taxon>
        <taxon>Insecta</taxon>
        <taxon>Pterygota</taxon>
        <taxon>Neoptera</taxon>
        <taxon>Paraneoptera</taxon>
        <taxon>Hemiptera</taxon>
        <taxon>Sternorrhyncha</taxon>
        <taxon>Psylloidea</taxon>
        <taxon>Psyllidae</taxon>
        <taxon>Diaphorininae</taxon>
        <taxon>Diaphorina</taxon>
    </lineage>
</organism>
<dbReference type="GeneID" id="108253156"/>
<sequence>MNASRSRTIGPSLRICQINIEGLSASKSDYLLLDHNIDILLIQETHTSDSEQINSRGKISGFDLVSSLNHPKYGIATYVKNEHFSNTAVIDSSISPDNLFSITIKLNDISISNVYKPPSANWPLNVHPTHPHPSVYLGDFNSHHTQWGYSVDDTNGEQLIDWAESHHLHLVHDAKQIGTFHSARWGRDYNPDLCFISSNSDGQPTPCSREVLPGFPHSQHRPVIIDVGIKVPLVSSVPKPRWNFQKADWKTYSKKLDDSIRFIPPISSNYRRFTKLVKSVASC</sequence>
<protein>
    <submittedName>
        <fullName evidence="3">Uncharacterized protein LOC108253156</fullName>
    </submittedName>
</protein>
<dbReference type="Gene3D" id="3.60.10.10">
    <property type="entry name" value="Endonuclease/exonuclease/phosphatase"/>
    <property type="match status" value="1"/>
</dbReference>
<dbReference type="OMA" id="RICQINI"/>
<dbReference type="Proteomes" id="UP000079169">
    <property type="component" value="Unplaced"/>
</dbReference>
<dbReference type="PANTHER" id="PTHR36688:SF1">
    <property type="entry name" value="ENDONUCLEASE_EXONUCLEASE_PHOSPHATASE DOMAIN-CONTAINING PROTEIN"/>
    <property type="match status" value="1"/>
</dbReference>
<dbReference type="OrthoDB" id="6620533at2759"/>
<name>A0A1S4EIR1_DIACI</name>
<dbReference type="KEGG" id="dci:108253156"/>
<dbReference type="InterPro" id="IPR036691">
    <property type="entry name" value="Endo/exonu/phosph_ase_sf"/>
</dbReference>
<dbReference type="InterPro" id="IPR005135">
    <property type="entry name" value="Endo/exonuclease/phosphatase"/>
</dbReference>